<proteinExistence type="predicted"/>
<dbReference type="Pfam" id="PF07648">
    <property type="entry name" value="Kazal_2"/>
    <property type="match status" value="4"/>
</dbReference>
<dbReference type="Proteomes" id="UP000708208">
    <property type="component" value="Unassembled WGS sequence"/>
</dbReference>
<dbReference type="PROSITE" id="PS51465">
    <property type="entry name" value="KAZAL_2"/>
    <property type="match status" value="4"/>
</dbReference>
<feature type="domain" description="Kazal-like" evidence="5">
    <location>
        <begin position="75"/>
        <end position="127"/>
    </location>
</feature>
<keyword evidence="3" id="KW-1015">Disulfide bond</keyword>
<accession>A0A8J2K376</accession>
<comment type="caution">
    <text evidence="6">The sequence shown here is derived from an EMBL/GenBank/DDBJ whole genome shotgun (WGS) entry which is preliminary data.</text>
</comment>
<keyword evidence="4" id="KW-0732">Signal</keyword>
<dbReference type="InterPro" id="IPR039932">
    <property type="entry name" value="Spink4-like"/>
</dbReference>
<dbReference type="PANTHER" id="PTHR21179">
    <property type="entry name" value="SERINE-TYPE ENDOPEPTIDASE INHIBITOR"/>
    <property type="match status" value="1"/>
</dbReference>
<feature type="signal peptide" evidence="4">
    <location>
        <begin position="1"/>
        <end position="21"/>
    </location>
</feature>
<dbReference type="SMART" id="SM00280">
    <property type="entry name" value="KAZAL"/>
    <property type="match status" value="4"/>
</dbReference>
<evidence type="ECO:0000256" key="1">
    <source>
        <dbReference type="ARBA" id="ARBA00004613"/>
    </source>
</evidence>
<gene>
    <name evidence="6" type="ORF">AFUS01_LOCUS19852</name>
</gene>
<organism evidence="6 7">
    <name type="scientific">Allacma fusca</name>
    <dbReference type="NCBI Taxonomy" id="39272"/>
    <lineage>
        <taxon>Eukaryota</taxon>
        <taxon>Metazoa</taxon>
        <taxon>Ecdysozoa</taxon>
        <taxon>Arthropoda</taxon>
        <taxon>Hexapoda</taxon>
        <taxon>Collembola</taxon>
        <taxon>Symphypleona</taxon>
        <taxon>Sminthuridae</taxon>
        <taxon>Allacma</taxon>
    </lineage>
</organism>
<evidence type="ECO:0000256" key="3">
    <source>
        <dbReference type="ARBA" id="ARBA00023157"/>
    </source>
</evidence>
<comment type="subcellular location">
    <subcellularLocation>
        <location evidence="1">Secreted</location>
    </subcellularLocation>
</comment>
<dbReference type="InterPro" id="IPR002350">
    <property type="entry name" value="Kazal_dom"/>
</dbReference>
<keyword evidence="2" id="KW-0964">Secreted</keyword>
<feature type="domain" description="Kazal-like" evidence="5">
    <location>
        <begin position="180"/>
        <end position="233"/>
    </location>
</feature>
<keyword evidence="7" id="KW-1185">Reference proteome</keyword>
<feature type="domain" description="Kazal-like" evidence="5">
    <location>
        <begin position="19"/>
        <end position="74"/>
    </location>
</feature>
<dbReference type="GO" id="GO:0005576">
    <property type="term" value="C:extracellular region"/>
    <property type="evidence" value="ECO:0007669"/>
    <property type="project" value="UniProtKB-SubCell"/>
</dbReference>
<evidence type="ECO:0000313" key="6">
    <source>
        <dbReference type="EMBL" id="CAG7731247.1"/>
    </source>
</evidence>
<dbReference type="PANTHER" id="PTHR21179:SF0">
    <property type="entry name" value="SERINE PROTEASE INHIBITOR KAZAL-TYPE 4"/>
    <property type="match status" value="1"/>
</dbReference>
<dbReference type="EMBL" id="CAJVCH010208636">
    <property type="protein sequence ID" value="CAG7731247.1"/>
    <property type="molecule type" value="Genomic_DNA"/>
</dbReference>
<protein>
    <recommendedName>
        <fullName evidence="5">Kazal-like domain-containing protein</fullName>
    </recommendedName>
</protein>
<evidence type="ECO:0000256" key="2">
    <source>
        <dbReference type="ARBA" id="ARBA00022525"/>
    </source>
</evidence>
<name>A0A8J2K376_9HEXA</name>
<feature type="chain" id="PRO_5035160723" description="Kazal-like domain-containing protein" evidence="4">
    <location>
        <begin position="22"/>
        <end position="251"/>
    </location>
</feature>
<evidence type="ECO:0000259" key="5">
    <source>
        <dbReference type="PROSITE" id="PS51465"/>
    </source>
</evidence>
<dbReference type="GO" id="GO:0004867">
    <property type="term" value="F:serine-type endopeptidase inhibitor activity"/>
    <property type="evidence" value="ECO:0007669"/>
    <property type="project" value="InterPro"/>
</dbReference>
<dbReference type="OrthoDB" id="126772at2759"/>
<dbReference type="AlphaFoldDB" id="A0A8J2K376"/>
<reference evidence="6" key="1">
    <citation type="submission" date="2021-06" db="EMBL/GenBank/DDBJ databases">
        <authorList>
            <person name="Hodson N. C."/>
            <person name="Mongue J. A."/>
            <person name="Jaron S. K."/>
        </authorList>
    </citation>
    <scope>NUCLEOTIDE SEQUENCE</scope>
</reference>
<sequence length="251" mass="27460">MGCQQLMPVFCILLFVTPGEFTQKCGRPCPSPPAIDPGLTQVCASDGKTYNSVEALECEKLCNPDLEFFKHGECPKVGTCGGPCSVSKVYFPLCGTDGKTYQNLDYLKCQFLCDSKLKISHLGVCREVALQCGAPCKASKDLNPICGSDGIVYKNLDNFKCQKSCDPDLTIRHAGPCSKSKKKQACGDPCNANDAFQPICGTNLKTYKNMDFFKCQKLCDIDLEILHKGVCKELHHQCGDPCPTTQEFDPV</sequence>
<evidence type="ECO:0000256" key="4">
    <source>
        <dbReference type="SAM" id="SignalP"/>
    </source>
</evidence>
<evidence type="ECO:0000313" key="7">
    <source>
        <dbReference type="Proteomes" id="UP000708208"/>
    </source>
</evidence>
<feature type="domain" description="Kazal-like" evidence="5">
    <location>
        <begin position="128"/>
        <end position="179"/>
    </location>
</feature>